<proteinExistence type="predicted"/>
<organism evidence="1 2">
    <name type="scientific">Flavonifractor plautii ATCC 29863</name>
    <dbReference type="NCBI Taxonomy" id="411475"/>
    <lineage>
        <taxon>Bacteria</taxon>
        <taxon>Bacillati</taxon>
        <taxon>Bacillota</taxon>
        <taxon>Clostridia</taxon>
        <taxon>Eubacteriales</taxon>
        <taxon>Oscillospiraceae</taxon>
        <taxon>Flavonifractor</taxon>
    </lineage>
</organism>
<dbReference type="PATRIC" id="fig|411475.3.peg.1123"/>
<name>G9YP65_FLAPL</name>
<reference evidence="1 2" key="1">
    <citation type="submission" date="2011-08" db="EMBL/GenBank/DDBJ databases">
        <authorList>
            <person name="Weinstock G."/>
            <person name="Sodergren E."/>
            <person name="Clifton S."/>
            <person name="Fulton L."/>
            <person name="Fulton B."/>
            <person name="Courtney L."/>
            <person name="Fronick C."/>
            <person name="Harrison M."/>
            <person name="Strong C."/>
            <person name="Farmer C."/>
            <person name="Delahaunty K."/>
            <person name="Markovic C."/>
            <person name="Hall O."/>
            <person name="Minx P."/>
            <person name="Tomlinson C."/>
            <person name="Mitreva M."/>
            <person name="Hou S."/>
            <person name="Chen J."/>
            <person name="Wollam A."/>
            <person name="Pepin K.H."/>
            <person name="Johnson M."/>
            <person name="Bhonagiri V."/>
            <person name="Zhang X."/>
            <person name="Suruliraj S."/>
            <person name="Warren W."/>
            <person name="Chinwalla A."/>
            <person name="Mardis E.R."/>
            <person name="Wilson R.K."/>
        </authorList>
    </citation>
    <scope>NUCLEOTIDE SEQUENCE [LARGE SCALE GENOMIC DNA]</scope>
    <source>
        <strain evidence="1 2">ATCC 29863</strain>
    </source>
</reference>
<comment type="caution">
    <text evidence="1">The sequence shown here is derived from an EMBL/GenBank/DDBJ whole genome shotgun (WGS) entry which is preliminary data.</text>
</comment>
<dbReference type="AlphaFoldDB" id="G9YP65"/>
<dbReference type="HOGENOM" id="CLU_3251890_0_0_9"/>
<gene>
    <name evidence="1" type="ORF">HMPREF0372_01294</name>
</gene>
<sequence>MSSIDLVILGIVLEKPQSAYDIQKDVEYHHFSRVGLQYILDI</sequence>
<protein>
    <recommendedName>
        <fullName evidence="3">Transcription regulator PadR N-terminal domain-containing protein</fullName>
    </recommendedName>
</protein>
<accession>G9YP65</accession>
<evidence type="ECO:0000313" key="2">
    <source>
        <dbReference type="Proteomes" id="UP000004459"/>
    </source>
</evidence>
<evidence type="ECO:0008006" key="3">
    <source>
        <dbReference type="Google" id="ProtNLM"/>
    </source>
</evidence>
<dbReference type="Proteomes" id="UP000004459">
    <property type="component" value="Unassembled WGS sequence"/>
</dbReference>
<dbReference type="EMBL" id="AGCK01000090">
    <property type="protein sequence ID" value="EHM52857.1"/>
    <property type="molecule type" value="Genomic_DNA"/>
</dbReference>
<evidence type="ECO:0000313" key="1">
    <source>
        <dbReference type="EMBL" id="EHM52857.1"/>
    </source>
</evidence>